<evidence type="ECO:0000313" key="1">
    <source>
        <dbReference type="EMBL" id="ART30961.1"/>
    </source>
</evidence>
<protein>
    <submittedName>
        <fullName evidence="1">Uncharacterized protein</fullName>
    </submittedName>
</protein>
<geneLocation type="mitochondrion" evidence="1"/>
<organism evidence="1">
    <name type="scientific">Utricularia reniformis</name>
    <dbReference type="NCBI Taxonomy" id="192314"/>
    <lineage>
        <taxon>Eukaryota</taxon>
        <taxon>Viridiplantae</taxon>
        <taxon>Streptophyta</taxon>
        <taxon>Embryophyta</taxon>
        <taxon>Tracheophyta</taxon>
        <taxon>Spermatophyta</taxon>
        <taxon>Magnoliopsida</taxon>
        <taxon>eudicotyledons</taxon>
        <taxon>Gunneridae</taxon>
        <taxon>Pentapetalae</taxon>
        <taxon>asterids</taxon>
        <taxon>lamiids</taxon>
        <taxon>Lamiales</taxon>
        <taxon>Lentibulariaceae</taxon>
        <taxon>Utricularia</taxon>
    </lineage>
</organism>
<keyword evidence="1" id="KW-0496">Mitochondrion</keyword>
<reference evidence="1" key="1">
    <citation type="submission" date="2017-03" db="EMBL/GenBank/DDBJ databases">
        <title>The mitochondrial genome of the carnivorous plant Utricularia reniformis (Lentibulariaceae): structure, comparative analysis and evolutionary landmarks.</title>
        <authorList>
            <person name="Silva S.R."/>
            <person name="Alvarenga D.O."/>
            <person name="Michael T.P."/>
            <person name="Miranda V.F.O."/>
            <person name="Varani A.M."/>
        </authorList>
    </citation>
    <scope>NUCLEOTIDE SEQUENCE</scope>
</reference>
<dbReference type="AlphaFoldDB" id="A0A1Y0B0S0"/>
<gene>
    <name evidence="1" type="ORF">AEK19_MT0715</name>
</gene>
<name>A0A1Y0B0S0_9LAMI</name>
<proteinExistence type="predicted"/>
<sequence>MFKLDVILYSQSAPVRLHRKYPSMVKKITRCGQVFNTI</sequence>
<accession>A0A1Y0B0S0</accession>
<dbReference type="EMBL" id="KY774314">
    <property type="protein sequence ID" value="ART30961.1"/>
    <property type="molecule type" value="Genomic_DNA"/>
</dbReference>